<evidence type="ECO:0000313" key="1">
    <source>
        <dbReference type="EMBL" id="EIJ72984.1"/>
    </source>
</evidence>
<sequence length="39" mass="4673">MGRNLQETGRFAVNFVKSKNSRRFCKKKGVYYERFISNL</sequence>
<accession>A0ABP2P4J1</accession>
<comment type="caution">
    <text evidence="1">The sequence shown here is derived from an EMBL/GenBank/DDBJ whole genome shotgun (WGS) entry which is preliminary data.</text>
</comment>
<proteinExistence type="predicted"/>
<keyword evidence="2" id="KW-1185">Reference proteome</keyword>
<dbReference type="EMBL" id="AJSW01000008">
    <property type="protein sequence ID" value="EIJ72984.1"/>
    <property type="molecule type" value="Genomic_DNA"/>
</dbReference>
<organism evidence="1 2">
    <name type="scientific">Haemophilus parahaemolyticus HK385</name>
    <dbReference type="NCBI Taxonomy" id="1095744"/>
    <lineage>
        <taxon>Bacteria</taxon>
        <taxon>Pseudomonadati</taxon>
        <taxon>Pseudomonadota</taxon>
        <taxon>Gammaproteobacteria</taxon>
        <taxon>Pasteurellales</taxon>
        <taxon>Pasteurellaceae</taxon>
        <taxon>Haemophilus</taxon>
    </lineage>
</organism>
<gene>
    <name evidence="1" type="ORF">HMPREF1050_0099</name>
</gene>
<name>A0ABP2P4J1_HAEPH</name>
<evidence type="ECO:0000313" key="2">
    <source>
        <dbReference type="Proteomes" id="UP000003016"/>
    </source>
</evidence>
<protein>
    <submittedName>
        <fullName evidence="1">Uncharacterized protein</fullName>
    </submittedName>
</protein>
<dbReference type="Proteomes" id="UP000003016">
    <property type="component" value="Unassembled WGS sequence"/>
</dbReference>
<reference evidence="1 2" key="1">
    <citation type="submission" date="2012-02" db="EMBL/GenBank/DDBJ databases">
        <authorList>
            <person name="Harkins D.M."/>
            <person name="Madupu R."/>
            <person name="Durkin A.S."/>
            <person name="Torralba M."/>
            <person name="Methe B."/>
            <person name="Sutton G.G."/>
            <person name="Nelson K.E."/>
        </authorList>
    </citation>
    <scope>NUCLEOTIDE SEQUENCE [LARGE SCALE GENOMIC DNA]</scope>
    <source>
        <strain evidence="1 2">HK385</strain>
    </source>
</reference>